<comment type="caution">
    <text evidence="1">The sequence shown here is derived from an EMBL/GenBank/DDBJ whole genome shotgun (WGS) entry which is preliminary data.</text>
</comment>
<sequence>MTTVTEIEAVIRQLSEDDARRLSVLLLGYLDDAWDVQMQADVEGGRLDRLMAQAEAAIAVGNVRDLDVLLNEAP</sequence>
<organism evidence="1 2">
    <name type="scientific">Romeriopsis navalis LEGE 11480</name>
    <dbReference type="NCBI Taxonomy" id="2777977"/>
    <lineage>
        <taxon>Bacteria</taxon>
        <taxon>Bacillati</taxon>
        <taxon>Cyanobacteriota</taxon>
        <taxon>Cyanophyceae</taxon>
        <taxon>Leptolyngbyales</taxon>
        <taxon>Leptolyngbyaceae</taxon>
        <taxon>Romeriopsis</taxon>
        <taxon>Romeriopsis navalis</taxon>
    </lineage>
</organism>
<protein>
    <submittedName>
        <fullName evidence="1">Uncharacterized protein</fullName>
    </submittedName>
</protein>
<dbReference type="EMBL" id="JADEXQ010000049">
    <property type="protein sequence ID" value="MBE9030973.1"/>
    <property type="molecule type" value="Genomic_DNA"/>
</dbReference>
<dbReference type="Proteomes" id="UP000625316">
    <property type="component" value="Unassembled WGS sequence"/>
</dbReference>
<name>A0A928VLT7_9CYAN</name>
<evidence type="ECO:0000313" key="2">
    <source>
        <dbReference type="Proteomes" id="UP000625316"/>
    </source>
</evidence>
<accession>A0A928VLT7</accession>
<gene>
    <name evidence="1" type="ORF">IQ266_14655</name>
</gene>
<reference evidence="1" key="1">
    <citation type="submission" date="2020-10" db="EMBL/GenBank/DDBJ databases">
        <authorList>
            <person name="Castelo-Branco R."/>
            <person name="Eusebio N."/>
            <person name="Adriana R."/>
            <person name="Vieira A."/>
            <person name="Brugerolle De Fraissinette N."/>
            <person name="Rezende De Castro R."/>
            <person name="Schneider M.P."/>
            <person name="Vasconcelos V."/>
            <person name="Leao P.N."/>
        </authorList>
    </citation>
    <scope>NUCLEOTIDE SEQUENCE</scope>
    <source>
        <strain evidence="1">LEGE 11480</strain>
    </source>
</reference>
<dbReference type="AlphaFoldDB" id="A0A928VLT7"/>
<evidence type="ECO:0000313" key="1">
    <source>
        <dbReference type="EMBL" id="MBE9030973.1"/>
    </source>
</evidence>
<dbReference type="RefSeq" id="WP_264325805.1">
    <property type="nucleotide sequence ID" value="NZ_JADEXQ010000049.1"/>
</dbReference>
<proteinExistence type="predicted"/>
<keyword evidence="2" id="KW-1185">Reference proteome</keyword>